<dbReference type="GO" id="GO:0097237">
    <property type="term" value="P:cellular response to toxic substance"/>
    <property type="evidence" value="ECO:0007669"/>
    <property type="project" value="UniProtKB-ARBA"/>
</dbReference>
<proteinExistence type="inferred from homology"/>
<accession>A0A098DGG0</accession>
<dbReference type="PANTHER" id="PTHR48105">
    <property type="entry name" value="THIOREDOXIN REDUCTASE 1-RELATED-RELATED"/>
    <property type="match status" value="1"/>
</dbReference>
<protein>
    <recommendedName>
        <fullName evidence="4">FAD/NAD(P)-binding domain-containing protein</fullName>
    </recommendedName>
</protein>
<keyword evidence="2" id="KW-0285">Flavoprotein</keyword>
<accession>A0A0E0S3E8</accession>
<evidence type="ECO:0000259" key="4">
    <source>
        <dbReference type="Pfam" id="PF07992"/>
    </source>
</evidence>
<dbReference type="EMBL" id="HG970333">
    <property type="status" value="NOT_ANNOTATED_CDS"/>
    <property type="molecule type" value="Genomic_DNA"/>
</dbReference>
<dbReference type="AlphaFoldDB" id="A0A098DGG0"/>
<dbReference type="EnsemblFungi" id="CEF78023">
    <property type="protein sequence ID" value="CEF78023"/>
    <property type="gene ID" value="FGRRES_03258_M"/>
</dbReference>
<name>A0A098DGG0_GIBZE</name>
<dbReference type="SUPFAM" id="SSF51905">
    <property type="entry name" value="FAD/NAD(P)-binding domain"/>
    <property type="match status" value="1"/>
</dbReference>
<sequence>MEQLLFQDSASFYSETHFNPSTIIIMPHALSNTRAIEAHFLRNALDVLIIGAGPAGLSAALSLGRVHRSAAIFYSDGDNIPACPDMHADDGRRTKSVQTDMIAELETKFKTVLFTNTAAKSVRESGMIFEVVDKAGRYWKGRKVILAMGSRESLPEIPGYQELWGTKIFDCFQYHGVETSHVTCAAALITSDDEESIDSAILSAHLARQYTPDITLLVNGVRHLEQHPHFITTANRGFKINSKAIKHFSTAGPHSVTVEFADGTKATYGFIAHKPRSDVKCSFTRELDLEMTSQGRILVGGDFPETSIRGVFAAGSCATTIDDEAVEISSGIVVGMGVNLQIAEDDASL</sequence>
<evidence type="ECO:0000256" key="2">
    <source>
        <dbReference type="ARBA" id="ARBA00022630"/>
    </source>
</evidence>
<dbReference type="InterPro" id="IPR050097">
    <property type="entry name" value="Ferredoxin-NADP_redctase_2"/>
</dbReference>
<reference evidence="5" key="3">
    <citation type="submission" date="2017-01" db="UniProtKB">
        <authorList>
            <consortium name="EnsemblFungi"/>
        </authorList>
    </citation>
    <scope>IDENTIFICATION</scope>
    <source>
        <strain evidence="5">PH-1 / ATCC MYA-4620 / FGSC 9075 / NRRL 31084</strain>
    </source>
</reference>
<evidence type="ECO:0000256" key="3">
    <source>
        <dbReference type="ARBA" id="ARBA00023002"/>
    </source>
</evidence>
<comment type="similarity">
    <text evidence="1">Belongs to the class-II pyridine nucleotide-disulfide oxidoreductase family.</text>
</comment>
<organism evidence="5">
    <name type="scientific">Gibberella zeae (strain ATCC MYA-4620 / CBS 123657 / FGSC 9075 / NRRL 31084 / PH-1)</name>
    <name type="common">Wheat head blight fungus</name>
    <name type="synonym">Fusarium graminearum</name>
    <dbReference type="NCBI Taxonomy" id="229533"/>
    <lineage>
        <taxon>Eukaryota</taxon>
        <taxon>Fungi</taxon>
        <taxon>Dikarya</taxon>
        <taxon>Ascomycota</taxon>
        <taxon>Pezizomycotina</taxon>
        <taxon>Sordariomycetes</taxon>
        <taxon>Hypocreomycetidae</taxon>
        <taxon>Hypocreales</taxon>
        <taxon>Nectriaceae</taxon>
        <taxon>Fusarium</taxon>
    </lineage>
</organism>
<dbReference type="InterPro" id="IPR036188">
    <property type="entry name" value="FAD/NAD-bd_sf"/>
</dbReference>
<reference evidence="5" key="1">
    <citation type="journal article" date="2007" name="Science">
        <title>The Fusarium graminearum genome reveals a link between localized polymorphism and pathogen specialization.</title>
        <authorList>
            <person name="Cuomo C.A."/>
            <person name="Gueldener U."/>
            <person name="Xu J.-R."/>
            <person name="Trail F."/>
            <person name="Turgeon B.G."/>
            <person name="Di Pietro A."/>
            <person name="Walton J.D."/>
            <person name="Ma L.-J."/>
            <person name="Baker S.E."/>
            <person name="Rep M."/>
            <person name="Adam G."/>
            <person name="Antoniw J."/>
            <person name="Baldwin T."/>
            <person name="Calvo S.E."/>
            <person name="Chang Y.-L."/>
            <person name="DeCaprio D."/>
            <person name="Gale L.R."/>
            <person name="Gnerre S."/>
            <person name="Goswami R.S."/>
            <person name="Hammond-Kosack K."/>
            <person name="Harris L.J."/>
            <person name="Hilburn K."/>
            <person name="Kennell J.C."/>
            <person name="Kroken S."/>
            <person name="Magnuson J.K."/>
            <person name="Mannhaupt G."/>
            <person name="Mauceli E.W."/>
            <person name="Mewes H.-W."/>
            <person name="Mitterbauer R."/>
            <person name="Muehlbauer G."/>
            <person name="Muensterkoetter M."/>
            <person name="Nelson D."/>
            <person name="O'Donnell K."/>
            <person name="Ouellet T."/>
            <person name="Qi W."/>
            <person name="Quesneville H."/>
            <person name="Roncero M.I.G."/>
            <person name="Seong K.-Y."/>
            <person name="Tetko I.V."/>
            <person name="Urban M."/>
            <person name="Waalwijk C."/>
            <person name="Ward T.J."/>
            <person name="Yao J."/>
            <person name="Birren B.W."/>
            <person name="Kistler H.C."/>
        </authorList>
    </citation>
    <scope>NUCLEOTIDE SEQUENCE [LARGE SCALE GENOMIC DNA]</scope>
    <source>
        <strain evidence="5">PH-1 / ATCC MYA-4620 / FGSC 9075 / NRRL 31084</strain>
    </source>
</reference>
<dbReference type="Gene3D" id="3.50.50.60">
    <property type="entry name" value="FAD/NAD(P)-binding domain"/>
    <property type="match status" value="2"/>
</dbReference>
<gene>
    <name evidence="5" type="primary">FG03258.1</name>
</gene>
<evidence type="ECO:0000256" key="1">
    <source>
        <dbReference type="ARBA" id="ARBA00009333"/>
    </source>
</evidence>
<keyword evidence="3" id="KW-0560">Oxidoreductase</keyword>
<dbReference type="PRINTS" id="PR00368">
    <property type="entry name" value="FADPNR"/>
</dbReference>
<reference evidence="5" key="2">
    <citation type="journal article" date="2010" name="Nature">
        <title>Comparative genomics reveals mobile pathogenicity chromosomes in Fusarium.</title>
        <authorList>
            <person name="Ma L.J."/>
            <person name="van der Does H.C."/>
            <person name="Borkovich K.A."/>
            <person name="Coleman J.J."/>
            <person name="Daboussi M.J."/>
            <person name="Di Pietro A."/>
            <person name="Dufresne M."/>
            <person name="Freitag M."/>
            <person name="Grabherr M."/>
            <person name="Henrissat B."/>
            <person name="Houterman P.M."/>
            <person name="Kang S."/>
            <person name="Shim W.B."/>
            <person name="Woloshuk C."/>
            <person name="Xie X."/>
            <person name="Xu J.R."/>
            <person name="Antoniw J."/>
            <person name="Baker S.E."/>
            <person name="Bluhm B.H."/>
            <person name="Breakspear A."/>
            <person name="Brown D.W."/>
            <person name="Butchko R.A."/>
            <person name="Chapman S."/>
            <person name="Coulson R."/>
            <person name="Coutinho P.M."/>
            <person name="Danchin E.G."/>
            <person name="Diener A."/>
            <person name="Gale L.R."/>
            <person name="Gardiner D.M."/>
            <person name="Goff S."/>
            <person name="Hammond-Kosack K.E."/>
            <person name="Hilburn K."/>
            <person name="Hua-Van A."/>
            <person name="Jonkers W."/>
            <person name="Kazan K."/>
            <person name="Kodira C.D."/>
            <person name="Koehrsen M."/>
            <person name="Kumar L."/>
            <person name="Lee Y.H."/>
            <person name="Li L."/>
            <person name="Manners J.M."/>
            <person name="Miranda-Saavedra D."/>
            <person name="Mukherjee M."/>
            <person name="Park G."/>
            <person name="Park J."/>
            <person name="Park S.Y."/>
            <person name="Proctor R.H."/>
            <person name="Regev A."/>
            <person name="Ruiz-Roldan M.C."/>
            <person name="Sain D."/>
            <person name="Sakthikumar S."/>
            <person name="Sykes S."/>
            <person name="Schwartz D.C."/>
            <person name="Turgeon B.G."/>
            <person name="Wapinski I."/>
            <person name="Yoder O."/>
            <person name="Young S."/>
            <person name="Zeng Q."/>
            <person name="Zhou S."/>
            <person name="Galagan J."/>
            <person name="Cuomo C.A."/>
            <person name="Kistler H.C."/>
            <person name="Rep M."/>
        </authorList>
    </citation>
    <scope>GENOME REANNOTATION</scope>
    <source>
        <strain evidence="5">PH-1 / ATCC MYA-4620 / FGSC 9075 / NRRL 31084</strain>
    </source>
</reference>
<dbReference type="PRINTS" id="PR00469">
    <property type="entry name" value="PNDRDTASEII"/>
</dbReference>
<evidence type="ECO:0000313" key="5">
    <source>
        <dbReference type="EnsemblFungi" id="CEF78023"/>
    </source>
</evidence>
<dbReference type="Pfam" id="PF07992">
    <property type="entry name" value="Pyr_redox_2"/>
    <property type="match status" value="1"/>
</dbReference>
<dbReference type="InterPro" id="IPR023753">
    <property type="entry name" value="FAD/NAD-binding_dom"/>
</dbReference>
<feature type="domain" description="FAD/NAD(P)-binding" evidence="4">
    <location>
        <begin position="46"/>
        <end position="171"/>
    </location>
</feature>
<dbReference type="GO" id="GO:0016491">
    <property type="term" value="F:oxidoreductase activity"/>
    <property type="evidence" value="ECO:0007669"/>
    <property type="project" value="UniProtKB-KW"/>
</dbReference>